<feature type="compositionally biased region" description="Basic residues" evidence="1">
    <location>
        <begin position="301"/>
        <end position="311"/>
    </location>
</feature>
<dbReference type="RefSeq" id="WP_146974599.1">
    <property type="nucleotide sequence ID" value="NZ_VOSL01000051.1"/>
</dbReference>
<sequence length="317" mass="35965">MSAMISGLAAVLVVILGLVGHRVYVRERRCQVPLDDQRWILDGLDYLLRHLGGTEALRARAPFELPVEFDGGQGALSAEQAAELFSLVKTQMGIAHWPCTLLREASVFEANPALARAQAVYYADDEDVIINYRPEAEDDPRELVCIFAHELSHYILDQIEEEGPGGEARDEELTDLCAILTGFGAYTSDAALRPVVDDGTRLRDVLRNPREIRLSKLAYMSQSAMAFALAVVAGLRNDRKAAYRRLEIAPRVEFWRATHQIYAHWLDEIERLMEIDAYDVREQQVVLKRQPPGRAAPEAPKKKRRRRRRPLRSQPER</sequence>
<comment type="caution">
    <text evidence="2">The sequence shown here is derived from an EMBL/GenBank/DDBJ whole genome shotgun (WGS) entry which is preliminary data.</text>
</comment>
<protein>
    <submittedName>
        <fullName evidence="2">Uncharacterized protein</fullName>
    </submittedName>
</protein>
<dbReference type="EMBL" id="VOSL01000051">
    <property type="protein sequence ID" value="TXD35254.1"/>
    <property type="molecule type" value="Genomic_DNA"/>
</dbReference>
<evidence type="ECO:0000313" key="3">
    <source>
        <dbReference type="Proteomes" id="UP000321046"/>
    </source>
</evidence>
<proteinExistence type="predicted"/>
<accession>A0A5C6X962</accession>
<dbReference type="AlphaFoldDB" id="A0A5C6X962"/>
<evidence type="ECO:0000256" key="1">
    <source>
        <dbReference type="SAM" id="MobiDB-lite"/>
    </source>
</evidence>
<dbReference type="OrthoDB" id="7170694at2"/>
<dbReference type="Proteomes" id="UP000321046">
    <property type="component" value="Unassembled WGS sequence"/>
</dbReference>
<organism evidence="2 3">
    <name type="scientific">Lujinxingia vulgaris</name>
    <dbReference type="NCBI Taxonomy" id="2600176"/>
    <lineage>
        <taxon>Bacteria</taxon>
        <taxon>Deltaproteobacteria</taxon>
        <taxon>Bradymonadales</taxon>
        <taxon>Lujinxingiaceae</taxon>
        <taxon>Lujinxingia</taxon>
    </lineage>
</organism>
<reference evidence="2 3" key="1">
    <citation type="submission" date="2019-08" db="EMBL/GenBank/DDBJ databases">
        <title>Bradymonadales sp. TMQ2.</title>
        <authorList>
            <person name="Liang Q."/>
        </authorList>
    </citation>
    <scope>NUCLEOTIDE SEQUENCE [LARGE SCALE GENOMIC DNA]</scope>
    <source>
        <strain evidence="2 3">TMQ2</strain>
    </source>
</reference>
<name>A0A5C6X962_9DELT</name>
<evidence type="ECO:0000313" key="2">
    <source>
        <dbReference type="EMBL" id="TXD35254.1"/>
    </source>
</evidence>
<feature type="region of interest" description="Disordered" evidence="1">
    <location>
        <begin position="288"/>
        <end position="317"/>
    </location>
</feature>
<gene>
    <name evidence="2" type="ORF">FRC96_11275</name>
</gene>